<gene>
    <name evidence="2" type="ORF">Q7X28_19030</name>
</gene>
<comment type="caution">
    <text evidence="2">The sequence shown here is derived from an EMBL/GenBank/DDBJ whole genome shotgun (WGS) entry which is preliminary data.</text>
</comment>
<sequence length="195" mass="21245">MTTTMSVSPKKPAWWHRPPGWPLAIASLVVCGAWILEASTPQDGSPTVGVAIIGGIGLVTLAWIGRTMIAVAGRPRWSARYLAVPLIGLTTFGLVYVDAPFKARWAHAQPAFEHAAHSALRTGHPIRQHMRLGTFEVDQTVIDGTVRFRFGRGSIGDTHYIVYAANGVPHTYGPPSAGDKVTHIDGPWWRVVDMY</sequence>
<keyword evidence="3" id="KW-1185">Reference proteome</keyword>
<protein>
    <recommendedName>
        <fullName evidence="4">DUF1109 domain-containing protein</fullName>
    </recommendedName>
</protein>
<dbReference type="Proteomes" id="UP001178281">
    <property type="component" value="Unassembled WGS sequence"/>
</dbReference>
<keyword evidence="1" id="KW-0812">Transmembrane</keyword>
<evidence type="ECO:0000313" key="3">
    <source>
        <dbReference type="Proteomes" id="UP001178281"/>
    </source>
</evidence>
<proteinExistence type="predicted"/>
<reference evidence="2" key="1">
    <citation type="submission" date="2023-08" db="EMBL/GenBank/DDBJ databases">
        <title>The draft genome of Tsukamurella strandjordii strain 050030.</title>
        <authorList>
            <person name="Zhao F."/>
            <person name="Feng Y."/>
            <person name="Zong Z."/>
        </authorList>
    </citation>
    <scope>NUCLEOTIDE SEQUENCE</scope>
    <source>
        <strain evidence="2">050030</strain>
    </source>
</reference>
<feature type="transmembrane region" description="Helical" evidence="1">
    <location>
        <begin position="77"/>
        <end position="97"/>
    </location>
</feature>
<keyword evidence="1" id="KW-0472">Membrane</keyword>
<dbReference type="AlphaFoldDB" id="A0AA90NDQ7"/>
<feature type="transmembrane region" description="Helical" evidence="1">
    <location>
        <begin position="48"/>
        <end position="65"/>
    </location>
</feature>
<accession>A0AA90NDQ7</accession>
<feature type="transmembrane region" description="Helical" evidence="1">
    <location>
        <begin position="20"/>
        <end position="36"/>
    </location>
</feature>
<evidence type="ECO:0000313" key="2">
    <source>
        <dbReference type="EMBL" id="MDP0400015.1"/>
    </source>
</evidence>
<dbReference type="EMBL" id="JAUTIX010000008">
    <property type="protein sequence ID" value="MDP0400015.1"/>
    <property type="molecule type" value="Genomic_DNA"/>
</dbReference>
<evidence type="ECO:0008006" key="4">
    <source>
        <dbReference type="Google" id="ProtNLM"/>
    </source>
</evidence>
<dbReference type="RefSeq" id="WP_220657020.1">
    <property type="nucleotide sequence ID" value="NZ_BAAAII010000008.1"/>
</dbReference>
<evidence type="ECO:0000256" key="1">
    <source>
        <dbReference type="SAM" id="Phobius"/>
    </source>
</evidence>
<name>A0AA90NDQ7_9ACTN</name>
<keyword evidence="1" id="KW-1133">Transmembrane helix</keyword>
<organism evidence="2 3">
    <name type="scientific">Tsukamurella strandjordii</name>
    <dbReference type="NCBI Taxonomy" id="147577"/>
    <lineage>
        <taxon>Bacteria</taxon>
        <taxon>Bacillati</taxon>
        <taxon>Actinomycetota</taxon>
        <taxon>Actinomycetes</taxon>
        <taxon>Mycobacteriales</taxon>
        <taxon>Tsukamurellaceae</taxon>
        <taxon>Tsukamurella</taxon>
    </lineage>
</organism>